<evidence type="ECO:0000313" key="3">
    <source>
        <dbReference type="Proteomes" id="UP000604046"/>
    </source>
</evidence>
<dbReference type="EMBL" id="CAJNDS010000014">
    <property type="protein sequence ID" value="CAE6916769.1"/>
    <property type="molecule type" value="Genomic_DNA"/>
</dbReference>
<reference evidence="2" key="1">
    <citation type="submission" date="2021-02" db="EMBL/GenBank/DDBJ databases">
        <authorList>
            <person name="Dougan E. K."/>
            <person name="Rhodes N."/>
            <person name="Thang M."/>
            <person name="Chan C."/>
        </authorList>
    </citation>
    <scope>NUCLEOTIDE SEQUENCE</scope>
</reference>
<sequence length="298" mass="32715">MYAWIRMPNASASARHHARVVAFVIMFGVNAVNYTIFESYQLYLNPIVLRPDLPSQAFPHVIYDAKASDMKLICYALLVFVMFPLFVLGSAQTIAESLIVNVLAYTTSSLPLLSDHVLVTSLFALHAMGAVMIALACRDEVEVTDGMWHLLLQNCGYAISSRGLVKIFDSQFQPPPEARPFVGPISAMHRDGASRISSTWLAIARGLRVWRGFWASTHAGCATRRSLLGSSSCCIIAGKTGAWTLRSFSSWCCCLGLAVIFTEKSARSFGCFLRAAPWGCQVVGATKTRRAHARQQSL</sequence>
<feature type="transmembrane region" description="Helical" evidence="1">
    <location>
        <begin position="20"/>
        <end position="37"/>
    </location>
</feature>
<name>A0A812GGU1_9DINO</name>
<keyword evidence="1" id="KW-0812">Transmembrane</keyword>
<evidence type="ECO:0000256" key="1">
    <source>
        <dbReference type="SAM" id="Phobius"/>
    </source>
</evidence>
<keyword evidence="1" id="KW-1133">Transmembrane helix</keyword>
<accession>A0A812GGU1</accession>
<feature type="transmembrane region" description="Helical" evidence="1">
    <location>
        <begin position="72"/>
        <end position="95"/>
    </location>
</feature>
<organism evidence="2 3">
    <name type="scientific">Symbiodinium natans</name>
    <dbReference type="NCBI Taxonomy" id="878477"/>
    <lineage>
        <taxon>Eukaryota</taxon>
        <taxon>Sar</taxon>
        <taxon>Alveolata</taxon>
        <taxon>Dinophyceae</taxon>
        <taxon>Suessiales</taxon>
        <taxon>Symbiodiniaceae</taxon>
        <taxon>Symbiodinium</taxon>
    </lineage>
</organism>
<protein>
    <submittedName>
        <fullName evidence="2">Uncharacterized protein</fullName>
    </submittedName>
</protein>
<keyword evidence="1" id="KW-0472">Membrane</keyword>
<keyword evidence="3" id="KW-1185">Reference proteome</keyword>
<comment type="caution">
    <text evidence="2">The sequence shown here is derived from an EMBL/GenBank/DDBJ whole genome shotgun (WGS) entry which is preliminary data.</text>
</comment>
<gene>
    <name evidence="2" type="ORF">SNAT2548_LOCUS310</name>
</gene>
<dbReference type="Proteomes" id="UP000604046">
    <property type="component" value="Unassembled WGS sequence"/>
</dbReference>
<feature type="transmembrane region" description="Helical" evidence="1">
    <location>
        <begin position="115"/>
        <end position="137"/>
    </location>
</feature>
<proteinExistence type="predicted"/>
<dbReference type="AlphaFoldDB" id="A0A812GGU1"/>
<evidence type="ECO:0000313" key="2">
    <source>
        <dbReference type="EMBL" id="CAE6916769.1"/>
    </source>
</evidence>